<sequence>MKTVYNRLLPPKGFKAINLFGIVLVRKGYRMTDTDLNHEAIHTAQMRELLYVPFYLLYVLEWLWLLPKYRKRHEAYRHISFECEAYAHEAEPNYLKTRKKFNQYKS</sequence>
<dbReference type="EMBL" id="PENG01000001">
    <property type="protein sequence ID" value="PJI27727.1"/>
    <property type="molecule type" value="Genomic_DNA"/>
</dbReference>
<dbReference type="Proteomes" id="UP000229884">
    <property type="component" value="Unassembled WGS sequence"/>
</dbReference>
<evidence type="ECO:0000256" key="1">
    <source>
        <dbReference type="SAM" id="Phobius"/>
    </source>
</evidence>
<dbReference type="AlphaFoldDB" id="A0A2M8TUZ3"/>
<accession>A0A2M8TUZ3</accession>
<evidence type="ECO:0000313" key="2">
    <source>
        <dbReference type="EMBL" id="PJI27727.1"/>
    </source>
</evidence>
<gene>
    <name evidence="2" type="ORF">CTM58_06235</name>
</gene>
<reference evidence="2 3" key="1">
    <citation type="submission" date="2017-11" db="EMBL/GenBank/DDBJ databases">
        <title>Genome sequencing of Prevotella intermedia KCOM 2832.</title>
        <authorList>
            <person name="Kook J.-K."/>
            <person name="Park S.-N."/>
            <person name="Lim Y.K."/>
        </authorList>
    </citation>
    <scope>NUCLEOTIDE SEQUENCE [LARGE SCALE GENOMIC DNA]</scope>
    <source>
        <strain evidence="2 3">KCOM 2832</strain>
    </source>
</reference>
<organism evidence="2 3">
    <name type="scientific">Prevotella intermedia</name>
    <dbReference type="NCBI Taxonomy" id="28131"/>
    <lineage>
        <taxon>Bacteria</taxon>
        <taxon>Pseudomonadati</taxon>
        <taxon>Bacteroidota</taxon>
        <taxon>Bacteroidia</taxon>
        <taxon>Bacteroidales</taxon>
        <taxon>Prevotellaceae</taxon>
        <taxon>Prevotella</taxon>
    </lineage>
</organism>
<keyword evidence="1" id="KW-1133">Transmembrane helix</keyword>
<protein>
    <recommendedName>
        <fullName evidence="4">DUF4157 domain-containing protein</fullName>
    </recommendedName>
</protein>
<keyword evidence="1" id="KW-0812">Transmembrane</keyword>
<comment type="caution">
    <text evidence="2">The sequence shown here is derived from an EMBL/GenBank/DDBJ whole genome shotgun (WGS) entry which is preliminary data.</text>
</comment>
<name>A0A2M8TUZ3_PREIN</name>
<evidence type="ECO:0008006" key="4">
    <source>
        <dbReference type="Google" id="ProtNLM"/>
    </source>
</evidence>
<proteinExistence type="predicted"/>
<evidence type="ECO:0000313" key="3">
    <source>
        <dbReference type="Proteomes" id="UP000229884"/>
    </source>
</evidence>
<feature type="transmembrane region" description="Helical" evidence="1">
    <location>
        <begin position="49"/>
        <end position="67"/>
    </location>
</feature>
<keyword evidence="1" id="KW-0472">Membrane</keyword>